<dbReference type="InterPro" id="IPR016181">
    <property type="entry name" value="Acyl_CoA_acyltransferase"/>
</dbReference>
<evidence type="ECO:0000256" key="1">
    <source>
        <dbReference type="ARBA" id="ARBA00022679"/>
    </source>
</evidence>
<keyword evidence="2" id="KW-0012">Acyltransferase</keyword>
<dbReference type="SUPFAM" id="SSF55729">
    <property type="entry name" value="Acyl-CoA N-acyltransferases (Nat)"/>
    <property type="match status" value="1"/>
</dbReference>
<dbReference type="InterPro" id="IPR000182">
    <property type="entry name" value="GNAT_dom"/>
</dbReference>
<evidence type="ECO:0000256" key="2">
    <source>
        <dbReference type="ARBA" id="ARBA00023315"/>
    </source>
</evidence>
<keyword evidence="1" id="KW-0808">Transferase</keyword>
<dbReference type="CDD" id="cd04301">
    <property type="entry name" value="NAT_SF"/>
    <property type="match status" value="1"/>
</dbReference>
<dbReference type="InterPro" id="IPR050832">
    <property type="entry name" value="Bact_Acetyltransf"/>
</dbReference>
<reference evidence="4 5" key="1">
    <citation type="submission" date="2020-02" db="EMBL/GenBank/DDBJ databases">
        <title>Sequencing the genomes of 1000 actinobacteria strains.</title>
        <authorList>
            <person name="Klenk H.-P."/>
        </authorList>
    </citation>
    <scope>NUCLEOTIDE SEQUENCE [LARGE SCALE GENOMIC DNA]</scope>
    <source>
        <strain evidence="4 5">DSM 19609</strain>
    </source>
</reference>
<sequence length="143" mass="15644">MPVVRSTTPDDAPALVDLFTDFDHPSTADQLRARLDRIAGDPAYASWVATTEEHPVGFAAAHLIRSIEYDGHVAQLIGLVSTAGERGHGIGTLLLGTFEQWARDNGAGRAMLVSSHYRTGAHRFYEHRGYLSTGLRFVRLLDA</sequence>
<dbReference type="Proteomes" id="UP000749311">
    <property type="component" value="Unassembled WGS sequence"/>
</dbReference>
<comment type="caution">
    <text evidence="4">The sequence shown here is derived from an EMBL/GenBank/DDBJ whole genome shotgun (WGS) entry which is preliminary data.</text>
</comment>
<evidence type="ECO:0000313" key="4">
    <source>
        <dbReference type="EMBL" id="NIH57749.1"/>
    </source>
</evidence>
<dbReference type="PROSITE" id="PS51186">
    <property type="entry name" value="GNAT"/>
    <property type="match status" value="1"/>
</dbReference>
<dbReference type="Gene3D" id="3.40.630.30">
    <property type="match status" value="1"/>
</dbReference>
<name>A0ABX0SIL1_9ACTN</name>
<dbReference type="EMBL" id="JAAMOZ010000001">
    <property type="protein sequence ID" value="NIH57749.1"/>
    <property type="molecule type" value="Genomic_DNA"/>
</dbReference>
<feature type="domain" description="N-acetyltransferase" evidence="3">
    <location>
        <begin position="2"/>
        <end position="143"/>
    </location>
</feature>
<evidence type="ECO:0000313" key="5">
    <source>
        <dbReference type="Proteomes" id="UP000749311"/>
    </source>
</evidence>
<protein>
    <submittedName>
        <fullName evidence="4">GNAT superfamily N-acetyltransferase</fullName>
    </submittedName>
</protein>
<evidence type="ECO:0000259" key="3">
    <source>
        <dbReference type="PROSITE" id="PS51186"/>
    </source>
</evidence>
<dbReference type="Pfam" id="PF00583">
    <property type="entry name" value="Acetyltransf_1"/>
    <property type="match status" value="1"/>
</dbReference>
<organism evidence="4 5">
    <name type="scientific">Brooklawnia cerclae</name>
    <dbReference type="NCBI Taxonomy" id="349934"/>
    <lineage>
        <taxon>Bacteria</taxon>
        <taxon>Bacillati</taxon>
        <taxon>Actinomycetota</taxon>
        <taxon>Actinomycetes</taxon>
        <taxon>Propionibacteriales</taxon>
        <taxon>Propionibacteriaceae</taxon>
        <taxon>Brooklawnia</taxon>
    </lineage>
</organism>
<accession>A0ABX0SIL1</accession>
<dbReference type="PANTHER" id="PTHR43877">
    <property type="entry name" value="AMINOALKYLPHOSPHONATE N-ACETYLTRANSFERASE-RELATED-RELATED"/>
    <property type="match status" value="1"/>
</dbReference>
<dbReference type="RefSeq" id="WP_167167966.1">
    <property type="nucleotide sequence ID" value="NZ_BAAAOO010000007.1"/>
</dbReference>
<keyword evidence="5" id="KW-1185">Reference proteome</keyword>
<proteinExistence type="predicted"/>
<gene>
    <name evidence="4" type="ORF">FB473_002394</name>
</gene>